<gene>
    <name evidence="5" type="ORF">F3Y22_tig00110478pilonHSYRG00085</name>
</gene>
<keyword evidence="6" id="KW-1185">Reference proteome</keyword>
<dbReference type="InterPro" id="IPR045229">
    <property type="entry name" value="TPP_enz"/>
</dbReference>
<comment type="caution">
    <text evidence="5">The sequence shown here is derived from an EMBL/GenBank/DDBJ whole genome shotgun (WGS) entry which is preliminary data.</text>
</comment>
<evidence type="ECO:0000313" key="5">
    <source>
        <dbReference type="EMBL" id="KAE8702949.1"/>
    </source>
</evidence>
<dbReference type="Pfam" id="PF02775">
    <property type="entry name" value="TPP_enzyme_C"/>
    <property type="match status" value="1"/>
</dbReference>
<dbReference type="SUPFAM" id="SSF52518">
    <property type="entry name" value="Thiamin diphosphate-binding fold (THDP-binding)"/>
    <property type="match status" value="2"/>
</dbReference>
<sequence length="273" mass="30906">MLDSIPVVAITSQVPRRMIRTDVFQDIPIVEVTRTITKHNYLVLDVDDIPRIITEAFFLATSDRPGPVLIDITKDIQQKLAVPKWNQPLRLPGYMSRLPKEPNKAHLEQIVRFISESNRPVLYVGGGCLNSGEELKRFFELTGIRSRSDLLLAFGAWFDDRVTVNLEAFASRANIVHIDIDSAVIGKNKQYHVSELNEQKVKYPLNQHQTWVVQFYKYKRPRQWLTFGGLGAMGFGLPTAIVTTVTNPGTVVVDVDGEGSVTEDGYRIEQNRN</sequence>
<dbReference type="GO" id="GO:0003984">
    <property type="term" value="F:acetolactate synthase activity"/>
    <property type="evidence" value="ECO:0007669"/>
    <property type="project" value="TreeGrafter"/>
</dbReference>
<dbReference type="PANTHER" id="PTHR18968:SF13">
    <property type="entry name" value="ACETOLACTATE SYNTHASE CATALYTIC SUBUNIT, MITOCHONDRIAL"/>
    <property type="match status" value="1"/>
</dbReference>
<dbReference type="InterPro" id="IPR012000">
    <property type="entry name" value="Thiamin_PyroP_enz_cen_dom"/>
</dbReference>
<dbReference type="GO" id="GO:0000287">
    <property type="term" value="F:magnesium ion binding"/>
    <property type="evidence" value="ECO:0007669"/>
    <property type="project" value="InterPro"/>
</dbReference>
<dbReference type="InterPro" id="IPR011766">
    <property type="entry name" value="TPP_enzyme_TPP-bd"/>
</dbReference>
<dbReference type="GO" id="GO:0050660">
    <property type="term" value="F:flavin adenine dinucleotide binding"/>
    <property type="evidence" value="ECO:0007669"/>
    <property type="project" value="TreeGrafter"/>
</dbReference>
<dbReference type="PANTHER" id="PTHR18968">
    <property type="entry name" value="THIAMINE PYROPHOSPHATE ENZYMES"/>
    <property type="match status" value="1"/>
</dbReference>
<evidence type="ECO:0000256" key="1">
    <source>
        <dbReference type="ARBA" id="ARBA00007812"/>
    </source>
</evidence>
<proteinExistence type="inferred from homology"/>
<keyword evidence="2" id="KW-0786">Thiamine pyrophosphate</keyword>
<dbReference type="CDD" id="cd07035">
    <property type="entry name" value="TPP_PYR_POX_like"/>
    <property type="match status" value="1"/>
</dbReference>
<dbReference type="InterPro" id="IPR029035">
    <property type="entry name" value="DHS-like_NAD/FAD-binding_dom"/>
</dbReference>
<name>A0A6A3AJ81_HIBSY</name>
<dbReference type="InterPro" id="IPR029061">
    <property type="entry name" value="THDP-binding"/>
</dbReference>
<dbReference type="Proteomes" id="UP000436088">
    <property type="component" value="Unassembled WGS sequence"/>
</dbReference>
<evidence type="ECO:0000259" key="3">
    <source>
        <dbReference type="Pfam" id="PF00205"/>
    </source>
</evidence>
<dbReference type="GO" id="GO:0009097">
    <property type="term" value="P:isoleucine biosynthetic process"/>
    <property type="evidence" value="ECO:0007669"/>
    <property type="project" value="TreeGrafter"/>
</dbReference>
<dbReference type="SUPFAM" id="SSF52467">
    <property type="entry name" value="DHS-like NAD/FAD-binding domain"/>
    <property type="match status" value="1"/>
</dbReference>
<feature type="domain" description="Thiamine pyrophosphate enzyme central" evidence="3">
    <location>
        <begin position="147"/>
        <end position="193"/>
    </location>
</feature>
<dbReference type="Gene3D" id="3.40.50.1220">
    <property type="entry name" value="TPP-binding domain"/>
    <property type="match status" value="2"/>
</dbReference>
<dbReference type="GO" id="GO:0009099">
    <property type="term" value="P:L-valine biosynthetic process"/>
    <property type="evidence" value="ECO:0007669"/>
    <property type="project" value="TreeGrafter"/>
</dbReference>
<dbReference type="GO" id="GO:0005948">
    <property type="term" value="C:acetolactate synthase complex"/>
    <property type="evidence" value="ECO:0007669"/>
    <property type="project" value="TreeGrafter"/>
</dbReference>
<feature type="domain" description="Thiamine pyrophosphate enzyme TPP-binding" evidence="4">
    <location>
        <begin position="207"/>
        <end position="261"/>
    </location>
</feature>
<dbReference type="EMBL" id="VEPZ02001004">
    <property type="protein sequence ID" value="KAE8702949.1"/>
    <property type="molecule type" value="Genomic_DNA"/>
</dbReference>
<evidence type="ECO:0000259" key="4">
    <source>
        <dbReference type="Pfam" id="PF02775"/>
    </source>
</evidence>
<organism evidence="5 6">
    <name type="scientific">Hibiscus syriacus</name>
    <name type="common">Rose of Sharon</name>
    <dbReference type="NCBI Taxonomy" id="106335"/>
    <lineage>
        <taxon>Eukaryota</taxon>
        <taxon>Viridiplantae</taxon>
        <taxon>Streptophyta</taxon>
        <taxon>Embryophyta</taxon>
        <taxon>Tracheophyta</taxon>
        <taxon>Spermatophyta</taxon>
        <taxon>Magnoliopsida</taxon>
        <taxon>eudicotyledons</taxon>
        <taxon>Gunneridae</taxon>
        <taxon>Pentapetalae</taxon>
        <taxon>rosids</taxon>
        <taxon>malvids</taxon>
        <taxon>Malvales</taxon>
        <taxon>Malvaceae</taxon>
        <taxon>Malvoideae</taxon>
        <taxon>Hibiscus</taxon>
    </lineage>
</organism>
<protein>
    <submittedName>
        <fullName evidence="5">Acetolactate synthase 1</fullName>
    </submittedName>
</protein>
<evidence type="ECO:0000313" key="6">
    <source>
        <dbReference type="Proteomes" id="UP000436088"/>
    </source>
</evidence>
<dbReference type="AlphaFoldDB" id="A0A6A3AJ81"/>
<dbReference type="Gene3D" id="3.40.50.970">
    <property type="match status" value="2"/>
</dbReference>
<accession>A0A6A3AJ81</accession>
<comment type="similarity">
    <text evidence="1">Belongs to the TPP enzyme family.</text>
</comment>
<reference evidence="5" key="1">
    <citation type="submission" date="2019-09" db="EMBL/GenBank/DDBJ databases">
        <title>Draft genome information of white flower Hibiscus syriacus.</title>
        <authorList>
            <person name="Kim Y.-M."/>
        </authorList>
    </citation>
    <scope>NUCLEOTIDE SEQUENCE [LARGE SCALE GENOMIC DNA]</scope>
    <source>
        <strain evidence="5">YM2019G1</strain>
    </source>
</reference>
<dbReference type="GO" id="GO:0030976">
    <property type="term" value="F:thiamine pyrophosphate binding"/>
    <property type="evidence" value="ECO:0007669"/>
    <property type="project" value="InterPro"/>
</dbReference>
<dbReference type="Pfam" id="PF00205">
    <property type="entry name" value="TPP_enzyme_M"/>
    <property type="match status" value="1"/>
</dbReference>
<evidence type="ECO:0000256" key="2">
    <source>
        <dbReference type="ARBA" id="ARBA00023052"/>
    </source>
</evidence>